<dbReference type="EMBL" id="OU466857">
    <property type="protein sequence ID" value="CAH2035260.1"/>
    <property type="molecule type" value="Genomic_DNA"/>
</dbReference>
<evidence type="ECO:0000256" key="5">
    <source>
        <dbReference type="ARBA" id="ARBA00022777"/>
    </source>
</evidence>
<dbReference type="GO" id="GO:0007165">
    <property type="term" value="P:signal transduction"/>
    <property type="evidence" value="ECO:0007669"/>
    <property type="project" value="TreeGrafter"/>
</dbReference>
<proteinExistence type="inferred from homology"/>
<keyword evidence="5" id="KW-0418">Kinase</keyword>
<evidence type="ECO:0000313" key="9">
    <source>
        <dbReference type="Proteomes" id="UP000836841"/>
    </source>
</evidence>
<dbReference type="GO" id="GO:0005737">
    <property type="term" value="C:cytoplasm"/>
    <property type="evidence" value="ECO:0007669"/>
    <property type="project" value="TreeGrafter"/>
</dbReference>
<dbReference type="InterPro" id="IPR000719">
    <property type="entry name" value="Prot_kinase_dom"/>
</dbReference>
<dbReference type="Proteomes" id="UP000836841">
    <property type="component" value="Chromosome 1"/>
</dbReference>
<keyword evidence="2" id="KW-0723">Serine/threonine-protein kinase</keyword>
<dbReference type="Pfam" id="PF00069">
    <property type="entry name" value="Pkinase"/>
    <property type="match status" value="1"/>
</dbReference>
<dbReference type="GO" id="GO:0004674">
    <property type="term" value="F:protein serine/threonine kinase activity"/>
    <property type="evidence" value="ECO:0007669"/>
    <property type="project" value="UniProtKB-KW"/>
</dbReference>
<evidence type="ECO:0000259" key="7">
    <source>
        <dbReference type="PROSITE" id="PS50011"/>
    </source>
</evidence>
<evidence type="ECO:0000313" key="8">
    <source>
        <dbReference type="EMBL" id="CAH2035260.1"/>
    </source>
</evidence>
<reference evidence="8 9" key="1">
    <citation type="submission" date="2022-03" db="EMBL/GenBank/DDBJ databases">
        <authorList>
            <person name="Nunn A."/>
            <person name="Chopra R."/>
            <person name="Nunn A."/>
            <person name="Contreras Garrido A."/>
        </authorList>
    </citation>
    <scope>NUCLEOTIDE SEQUENCE [LARGE SCALE GENOMIC DNA]</scope>
</reference>
<dbReference type="PANTHER" id="PTHR24057:SF0">
    <property type="entry name" value="PROTEIN KINASE SHAGGY-RELATED"/>
    <property type="match status" value="1"/>
</dbReference>
<keyword evidence="4" id="KW-0547">Nucleotide-binding</keyword>
<evidence type="ECO:0000256" key="6">
    <source>
        <dbReference type="ARBA" id="ARBA00022840"/>
    </source>
</evidence>
<dbReference type="GO" id="GO:0005634">
    <property type="term" value="C:nucleus"/>
    <property type="evidence" value="ECO:0007669"/>
    <property type="project" value="TreeGrafter"/>
</dbReference>
<dbReference type="InterPro" id="IPR050591">
    <property type="entry name" value="GSK-3"/>
</dbReference>
<comment type="similarity">
    <text evidence="1">Belongs to the protein kinase superfamily. CMGC Ser/Thr protein kinase family. GSK-3 subfamily.</text>
</comment>
<feature type="domain" description="Protein kinase" evidence="7">
    <location>
        <begin position="1"/>
        <end position="154"/>
    </location>
</feature>
<organism evidence="8 9">
    <name type="scientific">Thlaspi arvense</name>
    <name type="common">Field penny-cress</name>
    <dbReference type="NCBI Taxonomy" id="13288"/>
    <lineage>
        <taxon>Eukaryota</taxon>
        <taxon>Viridiplantae</taxon>
        <taxon>Streptophyta</taxon>
        <taxon>Embryophyta</taxon>
        <taxon>Tracheophyta</taxon>
        <taxon>Spermatophyta</taxon>
        <taxon>Magnoliopsida</taxon>
        <taxon>eudicotyledons</taxon>
        <taxon>Gunneridae</taxon>
        <taxon>Pentapetalae</taxon>
        <taxon>rosids</taxon>
        <taxon>malvids</taxon>
        <taxon>Brassicales</taxon>
        <taxon>Brassicaceae</taxon>
        <taxon>Thlaspideae</taxon>
        <taxon>Thlaspi</taxon>
    </lineage>
</organism>
<dbReference type="GO" id="GO:0005524">
    <property type="term" value="F:ATP binding"/>
    <property type="evidence" value="ECO:0007669"/>
    <property type="project" value="UniProtKB-KW"/>
</dbReference>
<keyword evidence="6" id="KW-0067">ATP-binding</keyword>
<dbReference type="GO" id="GO:0030154">
    <property type="term" value="P:cell differentiation"/>
    <property type="evidence" value="ECO:0007669"/>
    <property type="project" value="TreeGrafter"/>
</dbReference>
<dbReference type="InterPro" id="IPR011009">
    <property type="entry name" value="Kinase-like_dom_sf"/>
</dbReference>
<dbReference type="PROSITE" id="PS50011">
    <property type="entry name" value="PROTEIN_KINASE_DOM"/>
    <property type="match status" value="1"/>
</dbReference>
<dbReference type="PANTHER" id="PTHR24057">
    <property type="entry name" value="GLYCOGEN SYNTHASE KINASE-3 ALPHA"/>
    <property type="match status" value="1"/>
</dbReference>
<evidence type="ECO:0000256" key="2">
    <source>
        <dbReference type="ARBA" id="ARBA00022527"/>
    </source>
</evidence>
<accession>A0AAU9R700</accession>
<protein>
    <recommendedName>
        <fullName evidence="7">Protein kinase domain-containing protein</fullName>
    </recommendedName>
</protein>
<keyword evidence="9" id="KW-1185">Reference proteome</keyword>
<evidence type="ECO:0000256" key="3">
    <source>
        <dbReference type="ARBA" id="ARBA00022679"/>
    </source>
</evidence>
<feature type="non-terminal residue" evidence="8">
    <location>
        <position position="1"/>
    </location>
</feature>
<name>A0AAU9R700_THLAR</name>
<evidence type="ECO:0000256" key="1">
    <source>
        <dbReference type="ARBA" id="ARBA00005527"/>
    </source>
</evidence>
<sequence>MVIKRMLGLEGLDSFSADPLVGDGSISVVVNPHIHQVKLCNFGSEKAPELIFGATEYTTAIDVWSAGCVLAELLLGQPLFFCESGVDQLVEIIEVLGKPTREEIKCINPNYTEFKFPHIKAYPWYKIFHKRMPPRRLIWFQGFFNTLPIYDLPV</sequence>
<evidence type="ECO:0000256" key="4">
    <source>
        <dbReference type="ARBA" id="ARBA00022741"/>
    </source>
</evidence>
<keyword evidence="3" id="KW-0808">Transferase</keyword>
<gene>
    <name evidence="8" type="ORF">TAV2_LOCUS3479</name>
</gene>
<dbReference type="SUPFAM" id="SSF56112">
    <property type="entry name" value="Protein kinase-like (PK-like)"/>
    <property type="match status" value="1"/>
</dbReference>
<dbReference type="AlphaFoldDB" id="A0AAU9R700"/>
<dbReference type="Gene3D" id="1.10.510.10">
    <property type="entry name" value="Transferase(Phosphotransferase) domain 1"/>
    <property type="match status" value="1"/>
</dbReference>